<comment type="caution">
    <text evidence="1">The sequence shown here is derived from an EMBL/GenBank/DDBJ whole genome shotgun (WGS) entry which is preliminary data.</text>
</comment>
<proteinExistence type="predicted"/>
<dbReference type="EMBL" id="LCBN01000047">
    <property type="protein sequence ID" value="KKS12628.1"/>
    <property type="molecule type" value="Genomic_DNA"/>
</dbReference>
<dbReference type="AlphaFoldDB" id="A0A0G0ZI06"/>
<feature type="non-terminal residue" evidence="1">
    <location>
        <position position="1"/>
    </location>
</feature>
<evidence type="ECO:0000313" key="2">
    <source>
        <dbReference type="Proteomes" id="UP000034753"/>
    </source>
</evidence>
<accession>A0A0G0ZI06</accession>
<reference evidence="1 2" key="1">
    <citation type="journal article" date="2015" name="Nature">
        <title>rRNA introns, odd ribosomes, and small enigmatic genomes across a large radiation of phyla.</title>
        <authorList>
            <person name="Brown C.T."/>
            <person name="Hug L.A."/>
            <person name="Thomas B.C."/>
            <person name="Sharon I."/>
            <person name="Castelle C.J."/>
            <person name="Singh A."/>
            <person name="Wilkins M.J."/>
            <person name="Williams K.H."/>
            <person name="Banfield J.F."/>
        </authorList>
    </citation>
    <scope>NUCLEOTIDE SEQUENCE [LARGE SCALE GENOMIC DNA]</scope>
</reference>
<sequence length="61" mass="7333">GMMPEYKLDFSDLDTTKLADPVSFQEFYIDFVKELFWSIGYQDFQIDVIKRFLKDSQWLLA</sequence>
<dbReference type="Proteomes" id="UP000034753">
    <property type="component" value="Unassembled WGS sequence"/>
</dbReference>
<name>A0A0G0ZI06_9BACT</name>
<protein>
    <submittedName>
        <fullName evidence="1">Uncharacterized protein</fullName>
    </submittedName>
</protein>
<gene>
    <name evidence="1" type="ORF">UU67_C0047G0010</name>
</gene>
<evidence type="ECO:0000313" key="1">
    <source>
        <dbReference type="EMBL" id="KKS12628.1"/>
    </source>
</evidence>
<organism evidence="1 2">
    <name type="scientific">Candidatus Daviesbacteria bacterium GW2011_GWB1_41_5</name>
    <dbReference type="NCBI Taxonomy" id="1618429"/>
    <lineage>
        <taxon>Bacteria</taxon>
        <taxon>Candidatus Daviesiibacteriota</taxon>
    </lineage>
</organism>